<dbReference type="EMBL" id="EQ974435">
    <property type="protein sequence ID" value="EEF29459.1"/>
    <property type="molecule type" value="Genomic_DNA"/>
</dbReference>
<dbReference type="InParanoid" id="B9T3U8"/>
<evidence type="ECO:0000259" key="1">
    <source>
        <dbReference type="Pfam" id="PF25896"/>
    </source>
</evidence>
<protein>
    <recommendedName>
        <fullName evidence="1">AT3G52170-like helix-turn-helix domain-containing protein</fullName>
    </recommendedName>
</protein>
<sequence>MSVDMQVCMLKSSGRSSIMRAIKGGWAGQTFALAKRNESGGRKSRIRISKEERKEMVESFIKKHQSLNNGNFPSLNLTHKEVGGSFYTIREIVREIIQENKVLGPAKSLPEEQNSDKLFIQYPLGTISSEPEASPFMSPNGSAFLSDRHEDTSEEEPYLISKGLLHQGFDNGKIINVNVVPAKKESDETKVAMDQVSELPDIKKHMEEAVASISELPDIKKQTEEAVASRSKVTQMADVIVETFPLQPLTQPTYNLDERSSEVRGLNGILAEKDVEKAPLGPVYNTSLSDGMNLSDNSSVVDDRVENLAGSLLEGESKSVHEKAVKNIADLQLGNSNSFAAKDIISHDTLDDKDVEVKSSYDDIKDAEKKVSFFI</sequence>
<dbReference type="eggNOG" id="ENOG502RFX1">
    <property type="taxonomic scope" value="Eukaryota"/>
</dbReference>
<proteinExistence type="predicted"/>
<dbReference type="Pfam" id="PF25896">
    <property type="entry name" value="HTH_AT3G52170"/>
    <property type="match status" value="1"/>
</dbReference>
<name>B9T3U8_RICCO</name>
<evidence type="ECO:0000313" key="3">
    <source>
        <dbReference type="Proteomes" id="UP000008311"/>
    </source>
</evidence>
<feature type="domain" description="AT3G52170-like helix-turn-helix" evidence="1">
    <location>
        <begin position="49"/>
        <end position="97"/>
    </location>
</feature>
<dbReference type="PANTHER" id="PTHR34568">
    <property type="entry name" value="RRM DOMAIN-CONTAINING PROTEIN"/>
    <property type="match status" value="1"/>
</dbReference>
<dbReference type="InterPro" id="IPR058942">
    <property type="entry name" value="AT3G52170-like"/>
</dbReference>
<reference evidence="3" key="1">
    <citation type="journal article" date="2010" name="Nat. Biotechnol.">
        <title>Draft genome sequence of the oilseed species Ricinus communis.</title>
        <authorList>
            <person name="Chan A.P."/>
            <person name="Crabtree J."/>
            <person name="Zhao Q."/>
            <person name="Lorenzi H."/>
            <person name="Orvis J."/>
            <person name="Puiu D."/>
            <person name="Melake-Berhan A."/>
            <person name="Jones K.M."/>
            <person name="Redman J."/>
            <person name="Chen G."/>
            <person name="Cahoon E.B."/>
            <person name="Gedil M."/>
            <person name="Stanke M."/>
            <person name="Haas B.J."/>
            <person name="Wortman J.R."/>
            <person name="Fraser-Liggett C.M."/>
            <person name="Ravel J."/>
            <person name="Rabinowicz P.D."/>
        </authorList>
    </citation>
    <scope>NUCLEOTIDE SEQUENCE [LARGE SCALE GENOMIC DNA]</scope>
    <source>
        <strain evidence="3">cv. Hale</strain>
    </source>
</reference>
<dbReference type="AlphaFoldDB" id="B9T3U8"/>
<evidence type="ECO:0000313" key="2">
    <source>
        <dbReference type="EMBL" id="EEF29459.1"/>
    </source>
</evidence>
<gene>
    <name evidence="2" type="ORF">RCOM_0113830</name>
</gene>
<dbReference type="PANTHER" id="PTHR34568:SF1">
    <property type="entry name" value="DNA BINDING PROTEIN"/>
    <property type="match status" value="1"/>
</dbReference>
<accession>B9T3U8</accession>
<dbReference type="STRING" id="3988.B9T3U8"/>
<dbReference type="Proteomes" id="UP000008311">
    <property type="component" value="Unassembled WGS sequence"/>
</dbReference>
<keyword evidence="3" id="KW-1185">Reference proteome</keyword>
<dbReference type="FunCoup" id="B9T3U8">
    <property type="interactions" value="857"/>
</dbReference>
<dbReference type="InterPro" id="IPR058941">
    <property type="entry name" value="HTH_AT3G52170-like"/>
</dbReference>
<organism evidence="2 3">
    <name type="scientific">Ricinus communis</name>
    <name type="common">Castor bean</name>
    <dbReference type="NCBI Taxonomy" id="3988"/>
    <lineage>
        <taxon>Eukaryota</taxon>
        <taxon>Viridiplantae</taxon>
        <taxon>Streptophyta</taxon>
        <taxon>Embryophyta</taxon>
        <taxon>Tracheophyta</taxon>
        <taxon>Spermatophyta</taxon>
        <taxon>Magnoliopsida</taxon>
        <taxon>eudicotyledons</taxon>
        <taxon>Gunneridae</taxon>
        <taxon>Pentapetalae</taxon>
        <taxon>rosids</taxon>
        <taxon>fabids</taxon>
        <taxon>Malpighiales</taxon>
        <taxon>Euphorbiaceae</taxon>
        <taxon>Acalyphoideae</taxon>
        <taxon>Acalypheae</taxon>
        <taxon>Ricinus</taxon>
    </lineage>
</organism>